<feature type="signal peptide" evidence="4">
    <location>
        <begin position="1"/>
        <end position="22"/>
    </location>
</feature>
<evidence type="ECO:0000256" key="4">
    <source>
        <dbReference type="SAM" id="SignalP"/>
    </source>
</evidence>
<name>A0ABX8GPV5_9BACT</name>
<evidence type="ECO:0000313" key="6">
    <source>
        <dbReference type="EMBL" id="QWG05634.1"/>
    </source>
</evidence>
<dbReference type="EMBL" id="CP076128">
    <property type="protein sequence ID" value="QWG05634.1"/>
    <property type="molecule type" value="Genomic_DNA"/>
</dbReference>
<dbReference type="InterPro" id="IPR002130">
    <property type="entry name" value="Cyclophilin-type_PPIase_dom"/>
</dbReference>
<dbReference type="PANTHER" id="PTHR45625:SF4">
    <property type="entry name" value="PEPTIDYLPROLYL ISOMERASE DOMAIN AND WD REPEAT-CONTAINING PROTEIN 1"/>
    <property type="match status" value="1"/>
</dbReference>
<dbReference type="Proteomes" id="UP000682802">
    <property type="component" value="Chromosome 1"/>
</dbReference>
<evidence type="ECO:0000259" key="5">
    <source>
        <dbReference type="PROSITE" id="PS50072"/>
    </source>
</evidence>
<evidence type="ECO:0000256" key="2">
    <source>
        <dbReference type="ARBA" id="ARBA00023110"/>
    </source>
</evidence>
<keyword evidence="2" id="KW-0697">Rotamase</keyword>
<reference evidence="6 7" key="1">
    <citation type="submission" date="2021-05" db="EMBL/GenBank/DDBJ databases">
        <title>Comparative genomic studies on the polysaccharide-degrading batcterial strains of the Flammeovirga genus.</title>
        <authorList>
            <person name="Zewei F."/>
            <person name="Zheng Z."/>
            <person name="Yu L."/>
            <person name="Ruyue G."/>
            <person name="Yanhong M."/>
            <person name="Yuanyuan C."/>
            <person name="Jingyan G."/>
            <person name="Wenjun H."/>
        </authorList>
    </citation>
    <scope>NUCLEOTIDE SEQUENCE [LARGE SCALE GENOMIC DNA]</scope>
    <source>
        <strain evidence="6 7">YS10</strain>
    </source>
</reference>
<dbReference type="PROSITE" id="PS51257">
    <property type="entry name" value="PROKAR_LIPOPROTEIN"/>
    <property type="match status" value="1"/>
</dbReference>
<evidence type="ECO:0000256" key="1">
    <source>
        <dbReference type="ARBA" id="ARBA00013194"/>
    </source>
</evidence>
<sequence length="256" mass="29621">MLRDYKLKILLLFLGCITFSCSDNKSSNFQKKEFDNKKKVVRKIPKLDDTNALKELEWYGPENPETIVIIETKFGNIKMKLFNATSKHRASFIMLAKRGYFTDAQFYRVVKDFIAQGGDSDDPDFRKKKRAIGKYHIPNEIDPRRFYHKRGALSAARAYKNNPTRQSTPFDFFIVQGREVTEGDLLQSEDENGLKYTDEQKNTYRKIGGDPHLDGQHTVFGEVIEGMDVVDKICDLETDEGDWPLEAIYIKVKVIE</sequence>
<organism evidence="6 7">
    <name type="scientific">Flammeovirga kamogawensis</name>
    <dbReference type="NCBI Taxonomy" id="373891"/>
    <lineage>
        <taxon>Bacteria</taxon>
        <taxon>Pseudomonadati</taxon>
        <taxon>Bacteroidota</taxon>
        <taxon>Cytophagia</taxon>
        <taxon>Cytophagales</taxon>
        <taxon>Flammeovirgaceae</taxon>
        <taxon>Flammeovirga</taxon>
    </lineage>
</organism>
<dbReference type="PANTHER" id="PTHR45625">
    <property type="entry name" value="PEPTIDYL-PROLYL CIS-TRANS ISOMERASE-RELATED"/>
    <property type="match status" value="1"/>
</dbReference>
<dbReference type="EC" id="5.2.1.8" evidence="1"/>
<dbReference type="InterPro" id="IPR029000">
    <property type="entry name" value="Cyclophilin-like_dom_sf"/>
</dbReference>
<feature type="domain" description="PPIase cyclophilin-type" evidence="5">
    <location>
        <begin position="67"/>
        <end position="250"/>
    </location>
</feature>
<dbReference type="InterPro" id="IPR044666">
    <property type="entry name" value="Cyclophilin_A-like"/>
</dbReference>
<dbReference type="RefSeq" id="WP_144073081.1">
    <property type="nucleotide sequence ID" value="NZ_CP076128.1"/>
</dbReference>
<dbReference type="Pfam" id="PF00160">
    <property type="entry name" value="Pro_isomerase"/>
    <property type="match status" value="1"/>
</dbReference>
<keyword evidence="3 6" id="KW-0413">Isomerase</keyword>
<evidence type="ECO:0000313" key="7">
    <source>
        <dbReference type="Proteomes" id="UP000682802"/>
    </source>
</evidence>
<dbReference type="Gene3D" id="2.40.100.10">
    <property type="entry name" value="Cyclophilin-like"/>
    <property type="match status" value="1"/>
</dbReference>
<dbReference type="PROSITE" id="PS50072">
    <property type="entry name" value="CSA_PPIASE_2"/>
    <property type="match status" value="1"/>
</dbReference>
<evidence type="ECO:0000256" key="3">
    <source>
        <dbReference type="ARBA" id="ARBA00023235"/>
    </source>
</evidence>
<dbReference type="CDD" id="cd00317">
    <property type="entry name" value="cyclophilin"/>
    <property type="match status" value="1"/>
</dbReference>
<proteinExistence type="predicted"/>
<dbReference type="SUPFAM" id="SSF50891">
    <property type="entry name" value="Cyclophilin-like"/>
    <property type="match status" value="1"/>
</dbReference>
<protein>
    <recommendedName>
        <fullName evidence="1">peptidylprolyl isomerase</fullName>
        <ecNumber evidence="1">5.2.1.8</ecNumber>
    </recommendedName>
</protein>
<keyword evidence="4" id="KW-0732">Signal</keyword>
<feature type="chain" id="PRO_5046602298" description="peptidylprolyl isomerase" evidence="4">
    <location>
        <begin position="23"/>
        <end position="256"/>
    </location>
</feature>
<accession>A0ABX8GPV5</accession>
<gene>
    <name evidence="6" type="ORF">KM029_09585</name>
</gene>
<dbReference type="GO" id="GO:0016853">
    <property type="term" value="F:isomerase activity"/>
    <property type="evidence" value="ECO:0007669"/>
    <property type="project" value="UniProtKB-KW"/>
</dbReference>
<keyword evidence="7" id="KW-1185">Reference proteome</keyword>